<sequence>VVSFLCRLPFCPLLSPLASEPRPRLLSFAVEAEWGEGFLPPLISLSPSRIPAPSAAAPRSRAPQGSQFRSVYPLGLAVDSFLLPSDWPRACLLRLICRIDGVLHSFLMWLSLVRSWAGGAVWDVGLRSILVRIWSLEPYDRARMRNKEIG</sequence>
<name>A0A426ZZM8_ENSVE</name>
<dbReference type="AlphaFoldDB" id="A0A426ZZM8"/>
<dbReference type="EMBL" id="AMZH03004329">
    <property type="protein sequence ID" value="RRT69479.1"/>
    <property type="molecule type" value="Genomic_DNA"/>
</dbReference>
<evidence type="ECO:0000313" key="2">
    <source>
        <dbReference type="Proteomes" id="UP000287651"/>
    </source>
</evidence>
<organism evidence="1 2">
    <name type="scientific">Ensete ventricosum</name>
    <name type="common">Abyssinian banana</name>
    <name type="synonym">Musa ensete</name>
    <dbReference type="NCBI Taxonomy" id="4639"/>
    <lineage>
        <taxon>Eukaryota</taxon>
        <taxon>Viridiplantae</taxon>
        <taxon>Streptophyta</taxon>
        <taxon>Embryophyta</taxon>
        <taxon>Tracheophyta</taxon>
        <taxon>Spermatophyta</taxon>
        <taxon>Magnoliopsida</taxon>
        <taxon>Liliopsida</taxon>
        <taxon>Zingiberales</taxon>
        <taxon>Musaceae</taxon>
        <taxon>Ensete</taxon>
    </lineage>
</organism>
<reference evidence="1 2" key="1">
    <citation type="journal article" date="2014" name="Agronomy (Basel)">
        <title>A Draft Genome Sequence for Ensete ventricosum, the Drought-Tolerant Tree Against Hunger.</title>
        <authorList>
            <person name="Harrison J."/>
            <person name="Moore K.A."/>
            <person name="Paszkiewicz K."/>
            <person name="Jones T."/>
            <person name="Grant M."/>
            <person name="Ambacheew D."/>
            <person name="Muzemil S."/>
            <person name="Studholme D.J."/>
        </authorList>
    </citation>
    <scope>NUCLEOTIDE SEQUENCE [LARGE SCALE GENOMIC DNA]</scope>
</reference>
<dbReference type="Proteomes" id="UP000287651">
    <property type="component" value="Unassembled WGS sequence"/>
</dbReference>
<feature type="non-terminal residue" evidence="1">
    <location>
        <position position="1"/>
    </location>
</feature>
<evidence type="ECO:0000313" key="1">
    <source>
        <dbReference type="EMBL" id="RRT69479.1"/>
    </source>
</evidence>
<gene>
    <name evidence="1" type="ORF">B296_00028971</name>
</gene>
<proteinExistence type="predicted"/>
<accession>A0A426ZZM8</accession>
<protein>
    <submittedName>
        <fullName evidence="1">Uncharacterized protein</fullName>
    </submittedName>
</protein>
<comment type="caution">
    <text evidence="1">The sequence shown here is derived from an EMBL/GenBank/DDBJ whole genome shotgun (WGS) entry which is preliminary data.</text>
</comment>